<feature type="transmembrane region" description="Helical" evidence="2">
    <location>
        <begin position="66"/>
        <end position="89"/>
    </location>
</feature>
<feature type="region of interest" description="Disordered" evidence="1">
    <location>
        <begin position="1"/>
        <end position="23"/>
    </location>
</feature>
<dbReference type="RefSeq" id="WP_146512237.1">
    <property type="nucleotide sequence ID" value="NZ_SIHI01000051.1"/>
</dbReference>
<sequence length="121" mass="12997">MTSSTTESEFGESRESDSDNPSVTKVARSKLSIALAAVFCLSVIMGTGPGVLLVNRPESISGIPLVYAWGILWYFVQVAVVIVASLTVWRSTGVAESCRTHNAPSRPERNSAERGEGELPR</sequence>
<protein>
    <submittedName>
        <fullName evidence="3">Uncharacterized protein</fullName>
    </submittedName>
</protein>
<keyword evidence="2" id="KW-0472">Membrane</keyword>
<gene>
    <name evidence="3" type="ORF">KOR42_49260</name>
</gene>
<keyword evidence="2" id="KW-1133">Transmembrane helix</keyword>
<keyword evidence="2" id="KW-0812">Transmembrane</keyword>
<keyword evidence="4" id="KW-1185">Reference proteome</keyword>
<evidence type="ECO:0000313" key="3">
    <source>
        <dbReference type="EMBL" id="TWT40619.1"/>
    </source>
</evidence>
<accession>A0A5C5VSR7</accession>
<evidence type="ECO:0000313" key="4">
    <source>
        <dbReference type="Proteomes" id="UP000317243"/>
    </source>
</evidence>
<dbReference type="EMBL" id="SIHI01000051">
    <property type="protein sequence ID" value="TWT40619.1"/>
    <property type="molecule type" value="Genomic_DNA"/>
</dbReference>
<feature type="compositionally biased region" description="Basic and acidic residues" evidence="1">
    <location>
        <begin position="106"/>
        <end position="121"/>
    </location>
</feature>
<name>A0A5C5VSR7_9PLAN</name>
<comment type="caution">
    <text evidence="3">The sequence shown here is derived from an EMBL/GenBank/DDBJ whole genome shotgun (WGS) entry which is preliminary data.</text>
</comment>
<feature type="region of interest" description="Disordered" evidence="1">
    <location>
        <begin position="97"/>
        <end position="121"/>
    </location>
</feature>
<dbReference type="Proteomes" id="UP000317243">
    <property type="component" value="Unassembled WGS sequence"/>
</dbReference>
<feature type="transmembrane region" description="Helical" evidence="2">
    <location>
        <begin position="31"/>
        <end position="54"/>
    </location>
</feature>
<dbReference type="AlphaFoldDB" id="A0A5C5VSR7"/>
<organism evidence="3 4">
    <name type="scientific">Thalassoglobus neptunius</name>
    <dbReference type="NCBI Taxonomy" id="1938619"/>
    <lineage>
        <taxon>Bacteria</taxon>
        <taxon>Pseudomonadati</taxon>
        <taxon>Planctomycetota</taxon>
        <taxon>Planctomycetia</taxon>
        <taxon>Planctomycetales</taxon>
        <taxon>Planctomycetaceae</taxon>
        <taxon>Thalassoglobus</taxon>
    </lineage>
</organism>
<evidence type="ECO:0000256" key="1">
    <source>
        <dbReference type="SAM" id="MobiDB-lite"/>
    </source>
</evidence>
<proteinExistence type="predicted"/>
<reference evidence="3 4" key="1">
    <citation type="submission" date="2019-02" db="EMBL/GenBank/DDBJ databases">
        <title>Deep-cultivation of Planctomycetes and their phenomic and genomic characterization uncovers novel biology.</title>
        <authorList>
            <person name="Wiegand S."/>
            <person name="Jogler M."/>
            <person name="Boedeker C."/>
            <person name="Pinto D."/>
            <person name="Vollmers J."/>
            <person name="Rivas-Marin E."/>
            <person name="Kohn T."/>
            <person name="Peeters S.H."/>
            <person name="Heuer A."/>
            <person name="Rast P."/>
            <person name="Oberbeckmann S."/>
            <person name="Bunk B."/>
            <person name="Jeske O."/>
            <person name="Meyerdierks A."/>
            <person name="Storesund J.E."/>
            <person name="Kallscheuer N."/>
            <person name="Luecker S."/>
            <person name="Lage O.M."/>
            <person name="Pohl T."/>
            <person name="Merkel B.J."/>
            <person name="Hornburger P."/>
            <person name="Mueller R.-W."/>
            <person name="Bruemmer F."/>
            <person name="Labrenz M."/>
            <person name="Spormann A.M."/>
            <person name="Op Den Camp H."/>
            <person name="Overmann J."/>
            <person name="Amann R."/>
            <person name="Jetten M.S.M."/>
            <person name="Mascher T."/>
            <person name="Medema M.H."/>
            <person name="Devos D.P."/>
            <person name="Kaster A.-K."/>
            <person name="Ovreas L."/>
            <person name="Rohde M."/>
            <person name="Galperin M.Y."/>
            <person name="Jogler C."/>
        </authorList>
    </citation>
    <scope>NUCLEOTIDE SEQUENCE [LARGE SCALE GENOMIC DNA]</scope>
    <source>
        <strain evidence="3 4">KOR42</strain>
    </source>
</reference>
<evidence type="ECO:0000256" key="2">
    <source>
        <dbReference type="SAM" id="Phobius"/>
    </source>
</evidence>
<dbReference type="OrthoDB" id="292213at2"/>